<keyword evidence="4 7" id="KW-0255">Endonuclease</keyword>
<dbReference type="GO" id="GO:0001682">
    <property type="term" value="P:tRNA 5'-leader removal"/>
    <property type="evidence" value="ECO:0007669"/>
    <property type="project" value="UniProtKB-UniRule"/>
</dbReference>
<dbReference type="GO" id="GO:0030677">
    <property type="term" value="C:ribonuclease P complex"/>
    <property type="evidence" value="ECO:0007669"/>
    <property type="project" value="TreeGrafter"/>
</dbReference>
<dbReference type="Gene3D" id="3.30.230.10">
    <property type="match status" value="1"/>
</dbReference>
<comment type="catalytic activity">
    <reaction evidence="7">
        <text>Endonucleolytic cleavage of RNA, removing 5'-extranucleotides from tRNA precursor.</text>
        <dbReference type="EC" id="3.1.26.5"/>
    </reaction>
</comment>
<dbReference type="GO" id="GO:0004526">
    <property type="term" value="F:ribonuclease P activity"/>
    <property type="evidence" value="ECO:0007669"/>
    <property type="project" value="UniProtKB-UniRule"/>
</dbReference>
<dbReference type="STRING" id="407036.SAMN05216243_2448"/>
<dbReference type="EC" id="3.1.26.5" evidence="7 8"/>
<evidence type="ECO:0000256" key="5">
    <source>
        <dbReference type="ARBA" id="ARBA00022801"/>
    </source>
</evidence>
<evidence type="ECO:0000256" key="6">
    <source>
        <dbReference type="ARBA" id="ARBA00022884"/>
    </source>
</evidence>
<dbReference type="SUPFAM" id="SSF54211">
    <property type="entry name" value="Ribosomal protein S5 domain 2-like"/>
    <property type="match status" value="1"/>
</dbReference>
<evidence type="ECO:0000256" key="4">
    <source>
        <dbReference type="ARBA" id="ARBA00022759"/>
    </source>
</evidence>
<keyword evidence="2 7" id="KW-0819">tRNA processing</keyword>
<dbReference type="InterPro" id="IPR014721">
    <property type="entry name" value="Ribsml_uS5_D2-typ_fold_subgr"/>
</dbReference>
<keyword evidence="10" id="KW-1185">Reference proteome</keyword>
<comment type="subunit">
    <text evidence="7">Consists of a catalytic RNA component (M1 or rnpB) and a protein subunit.</text>
</comment>
<evidence type="ECO:0000256" key="1">
    <source>
        <dbReference type="ARBA" id="ARBA00002663"/>
    </source>
</evidence>
<evidence type="ECO:0000256" key="7">
    <source>
        <dbReference type="HAMAP-Rule" id="MF_00227"/>
    </source>
</evidence>
<dbReference type="PROSITE" id="PS00648">
    <property type="entry name" value="RIBONUCLEASE_P"/>
    <property type="match status" value="1"/>
</dbReference>
<evidence type="ECO:0000256" key="3">
    <source>
        <dbReference type="ARBA" id="ARBA00022722"/>
    </source>
</evidence>
<dbReference type="EMBL" id="FNFL01000003">
    <property type="protein sequence ID" value="SDK23081.1"/>
    <property type="molecule type" value="Genomic_DNA"/>
</dbReference>
<organism evidence="9 10">
    <name type="scientific">Sediminibacillus albus</name>
    <dbReference type="NCBI Taxonomy" id="407036"/>
    <lineage>
        <taxon>Bacteria</taxon>
        <taxon>Bacillati</taxon>
        <taxon>Bacillota</taxon>
        <taxon>Bacilli</taxon>
        <taxon>Bacillales</taxon>
        <taxon>Bacillaceae</taxon>
        <taxon>Sediminibacillus</taxon>
    </lineage>
</organism>
<evidence type="ECO:0000256" key="8">
    <source>
        <dbReference type="NCBIfam" id="TIGR00188"/>
    </source>
</evidence>
<dbReference type="AlphaFoldDB" id="A0A1G9A761"/>
<dbReference type="PANTHER" id="PTHR33992">
    <property type="entry name" value="RIBONUCLEASE P PROTEIN COMPONENT"/>
    <property type="match status" value="1"/>
</dbReference>
<dbReference type="Proteomes" id="UP000198694">
    <property type="component" value="Unassembled WGS sequence"/>
</dbReference>
<gene>
    <name evidence="7" type="primary">rnpA</name>
    <name evidence="9" type="ORF">SAMN05216243_2448</name>
</gene>
<keyword evidence="6 7" id="KW-0694">RNA-binding</keyword>
<dbReference type="GO" id="GO:0000049">
    <property type="term" value="F:tRNA binding"/>
    <property type="evidence" value="ECO:0007669"/>
    <property type="project" value="UniProtKB-UniRule"/>
</dbReference>
<evidence type="ECO:0000313" key="10">
    <source>
        <dbReference type="Proteomes" id="UP000198694"/>
    </source>
</evidence>
<dbReference type="Pfam" id="PF00825">
    <property type="entry name" value="Ribonuclease_P"/>
    <property type="match status" value="1"/>
</dbReference>
<accession>A0A1G9A761</accession>
<dbReference type="PANTHER" id="PTHR33992:SF1">
    <property type="entry name" value="RIBONUCLEASE P PROTEIN COMPONENT"/>
    <property type="match status" value="1"/>
</dbReference>
<dbReference type="FunFam" id="3.30.230.10:FF:000021">
    <property type="entry name" value="Ribonuclease P protein component"/>
    <property type="match status" value="1"/>
</dbReference>
<reference evidence="9 10" key="1">
    <citation type="submission" date="2016-10" db="EMBL/GenBank/DDBJ databases">
        <authorList>
            <person name="de Groot N.N."/>
        </authorList>
    </citation>
    <scope>NUCLEOTIDE SEQUENCE [LARGE SCALE GENOMIC DNA]</scope>
    <source>
        <strain evidence="9 10">CGMCC 1.6502</strain>
    </source>
</reference>
<proteinExistence type="inferred from homology"/>
<dbReference type="GO" id="GO:0042781">
    <property type="term" value="F:3'-tRNA processing endoribonuclease activity"/>
    <property type="evidence" value="ECO:0007669"/>
    <property type="project" value="TreeGrafter"/>
</dbReference>
<comment type="similarity">
    <text evidence="7">Belongs to the RnpA family.</text>
</comment>
<comment type="function">
    <text evidence="1 7">RNaseP catalyzes the removal of the 5'-leader sequence from pre-tRNA to produce the mature 5'-terminus. It can also cleave other RNA substrates such as 4.5S RNA. The protein component plays an auxiliary but essential role in vivo by binding to the 5'-leader sequence and broadening the substrate specificity of the ribozyme.</text>
</comment>
<protein>
    <recommendedName>
        <fullName evidence="7 8">Ribonuclease P protein component</fullName>
        <shortName evidence="7">RNase P protein</shortName>
        <shortName evidence="7">RNaseP protein</shortName>
        <ecNumber evidence="7 8">3.1.26.5</ecNumber>
    </recommendedName>
    <alternativeName>
        <fullName evidence="7">Protein C5</fullName>
    </alternativeName>
</protein>
<dbReference type="NCBIfam" id="TIGR00188">
    <property type="entry name" value="rnpA"/>
    <property type="match status" value="1"/>
</dbReference>
<sequence length="141" mass="16672">MLYVMKIDKATLSSKLLRNVLSDGGDPIMKKAHRMKKNEEFQHVFNKGRSFANRQLVIYFLKKDRQSHYRIGLSVSKKIGNAVVRNRIKRYLRQAFHELDERVANNYDYIIIARKPAKDMDFHQMKKSLSHVLHKSKLLTK</sequence>
<dbReference type="HAMAP" id="MF_00227">
    <property type="entry name" value="RNase_P"/>
    <property type="match status" value="1"/>
</dbReference>
<dbReference type="InterPro" id="IPR020539">
    <property type="entry name" value="RNase_P_CS"/>
</dbReference>
<evidence type="ECO:0000256" key="2">
    <source>
        <dbReference type="ARBA" id="ARBA00022694"/>
    </source>
</evidence>
<dbReference type="InterPro" id="IPR000100">
    <property type="entry name" value="RNase_P"/>
</dbReference>
<keyword evidence="5 7" id="KW-0378">Hydrolase</keyword>
<keyword evidence="3 7" id="KW-0540">Nuclease</keyword>
<dbReference type="InterPro" id="IPR020568">
    <property type="entry name" value="Ribosomal_Su5_D2-typ_SF"/>
</dbReference>
<name>A0A1G9A761_9BACI</name>
<evidence type="ECO:0000313" key="9">
    <source>
        <dbReference type="EMBL" id="SDK23081.1"/>
    </source>
</evidence>